<proteinExistence type="predicted"/>
<name>X1K9F2_9ZZZZ</name>
<accession>X1K9F2</accession>
<dbReference type="EMBL" id="BARV01000870">
    <property type="protein sequence ID" value="GAH90265.1"/>
    <property type="molecule type" value="Genomic_DNA"/>
</dbReference>
<sequence length="228" mass="26640">TRKRTRVARIILQEFPWPPPQNKDALNFSFGPPGNMLLPPQWGKGWFKYRGVYWLYPFADKEESHPEVKENLVFVKYSTPHARLDESWDFSAPLIEALEELGVDYFRGGYPVEERVPHRDFIDKMNRTKLYFQVKAESYGLTKWEAVASEAVVIGSPYTLFRTAFVNEFGFKLVPTTGVETLKKAITMGLEAYDKPEVREHLWAMREKLWDYGRLAREIVSILKELKT</sequence>
<comment type="caution">
    <text evidence="1">The sequence shown here is derived from an EMBL/GenBank/DDBJ whole genome shotgun (WGS) entry which is preliminary data.</text>
</comment>
<dbReference type="AlphaFoldDB" id="X1K9F2"/>
<organism evidence="1">
    <name type="scientific">marine sediment metagenome</name>
    <dbReference type="NCBI Taxonomy" id="412755"/>
    <lineage>
        <taxon>unclassified sequences</taxon>
        <taxon>metagenomes</taxon>
        <taxon>ecological metagenomes</taxon>
    </lineage>
</organism>
<reference evidence="1" key="1">
    <citation type="journal article" date="2014" name="Front. Microbiol.">
        <title>High frequency of phylogenetically diverse reductive dehalogenase-homologous genes in deep subseafloor sedimentary metagenomes.</title>
        <authorList>
            <person name="Kawai M."/>
            <person name="Futagami T."/>
            <person name="Toyoda A."/>
            <person name="Takaki Y."/>
            <person name="Nishi S."/>
            <person name="Hori S."/>
            <person name="Arai W."/>
            <person name="Tsubouchi T."/>
            <person name="Morono Y."/>
            <person name="Uchiyama I."/>
            <person name="Ito T."/>
            <person name="Fujiyama A."/>
            <person name="Inagaki F."/>
            <person name="Takami H."/>
        </authorList>
    </citation>
    <scope>NUCLEOTIDE SEQUENCE</scope>
    <source>
        <strain evidence="1">Expedition CK06-06</strain>
    </source>
</reference>
<evidence type="ECO:0000313" key="1">
    <source>
        <dbReference type="EMBL" id="GAH90265.1"/>
    </source>
</evidence>
<feature type="non-terminal residue" evidence="1">
    <location>
        <position position="1"/>
    </location>
</feature>
<gene>
    <name evidence="1" type="ORF">S06H3_02848</name>
</gene>
<protein>
    <submittedName>
        <fullName evidence="1">Uncharacterized protein</fullName>
    </submittedName>
</protein>